<evidence type="ECO:0000259" key="1">
    <source>
        <dbReference type="SMART" id="SM00481"/>
    </source>
</evidence>
<proteinExistence type="predicted"/>
<evidence type="ECO:0000313" key="2">
    <source>
        <dbReference type="EMBL" id="RDY25181.1"/>
    </source>
</evidence>
<dbReference type="CDD" id="cd07437">
    <property type="entry name" value="PHP_HisPPase_Ycdx_like"/>
    <property type="match status" value="1"/>
</dbReference>
<dbReference type="Gene3D" id="3.20.20.140">
    <property type="entry name" value="Metal-dependent hydrolases"/>
    <property type="match status" value="1"/>
</dbReference>
<dbReference type="AlphaFoldDB" id="A0A371IXI8"/>
<dbReference type="GO" id="GO:0008270">
    <property type="term" value="F:zinc ion binding"/>
    <property type="evidence" value="ECO:0007669"/>
    <property type="project" value="TreeGrafter"/>
</dbReference>
<reference evidence="2 3" key="1">
    <citation type="journal article" date="2017" name="Genome Announc.">
        <title>Draft Genome Sequence of Romboutsia weinsteinii sp. nov. Strain CCRI-19649(T) Isolated from Surface Water.</title>
        <authorList>
            <person name="Maheux A.F."/>
            <person name="Boudreau D.K."/>
            <person name="Berube E."/>
            <person name="Boissinot M."/>
            <person name="Cantin P."/>
            <person name="Raymond F."/>
            <person name="Corbeil J."/>
            <person name="Omar R.F."/>
            <person name="Bergeron M.G."/>
        </authorList>
    </citation>
    <scope>NUCLEOTIDE SEQUENCE [LARGE SCALE GENOMIC DNA]</scope>
    <source>
        <strain evidence="2 3">CCRI-19649</strain>
    </source>
</reference>
<dbReference type="EMBL" id="NOJY02000105">
    <property type="protein sequence ID" value="RDY25181.1"/>
    <property type="molecule type" value="Genomic_DNA"/>
</dbReference>
<dbReference type="Pfam" id="PF02811">
    <property type="entry name" value="PHP"/>
    <property type="match status" value="1"/>
</dbReference>
<gene>
    <name evidence="2" type="ORF">CHL78_019550</name>
</gene>
<dbReference type="InterPro" id="IPR004013">
    <property type="entry name" value="PHP_dom"/>
</dbReference>
<dbReference type="PANTHER" id="PTHR36928:SF1">
    <property type="entry name" value="PHOSPHATASE YCDX-RELATED"/>
    <property type="match status" value="1"/>
</dbReference>
<evidence type="ECO:0000313" key="3">
    <source>
        <dbReference type="Proteomes" id="UP000215694"/>
    </source>
</evidence>
<dbReference type="InterPro" id="IPR050243">
    <property type="entry name" value="PHP_phosphatase"/>
</dbReference>
<dbReference type="Proteomes" id="UP000215694">
    <property type="component" value="Unassembled WGS sequence"/>
</dbReference>
<dbReference type="InterPro" id="IPR003141">
    <property type="entry name" value="Pol/His_phosphatase_N"/>
</dbReference>
<dbReference type="GO" id="GO:0042578">
    <property type="term" value="F:phosphoric ester hydrolase activity"/>
    <property type="evidence" value="ECO:0007669"/>
    <property type="project" value="TreeGrafter"/>
</dbReference>
<comment type="caution">
    <text evidence="2">The sequence shown here is derived from an EMBL/GenBank/DDBJ whole genome shotgun (WGS) entry which is preliminary data.</text>
</comment>
<keyword evidence="3" id="KW-1185">Reference proteome</keyword>
<dbReference type="NCBIfam" id="NF006702">
    <property type="entry name" value="PRK09248.1"/>
    <property type="match status" value="1"/>
</dbReference>
<organism evidence="2 3">
    <name type="scientific">Romboutsia weinsteinii</name>
    <dbReference type="NCBI Taxonomy" id="2020949"/>
    <lineage>
        <taxon>Bacteria</taxon>
        <taxon>Bacillati</taxon>
        <taxon>Bacillota</taxon>
        <taxon>Clostridia</taxon>
        <taxon>Peptostreptococcales</taxon>
        <taxon>Peptostreptococcaceae</taxon>
        <taxon>Romboutsia</taxon>
    </lineage>
</organism>
<name>A0A371IXI8_9FIRM</name>
<dbReference type="PANTHER" id="PTHR36928">
    <property type="entry name" value="PHOSPHATASE YCDX-RELATED"/>
    <property type="match status" value="1"/>
</dbReference>
<dbReference type="RefSeq" id="WP_094368940.1">
    <property type="nucleotide sequence ID" value="NZ_NOJY02000105.1"/>
</dbReference>
<sequence>MKAIIDLHCHTISSGHAYSTLNENINEAVKKGLKYLGISDHACSLPGAPHPFFFHNLHVIPRQVENTKMLRGIEANIIDYDGNIDVEDSVYEKLDYVIASLHSPCIAHGTIEQNTNAILKVMDNPNVKIIGHLDDSRYPVEYESIVKKAKEKNILLEINNSSLSPNSFRQGADKNISTMLKLCKEHGVRVILGSDSHICYTIGVFDNSESALEKEDFPDELVINYNEDQIIEFFKINF</sequence>
<accession>A0A371IXI8</accession>
<dbReference type="OrthoDB" id="9808747at2"/>
<dbReference type="InterPro" id="IPR016195">
    <property type="entry name" value="Pol/histidinol_Pase-like"/>
</dbReference>
<dbReference type="SUPFAM" id="SSF89550">
    <property type="entry name" value="PHP domain-like"/>
    <property type="match status" value="1"/>
</dbReference>
<feature type="domain" description="Polymerase/histidinol phosphatase N-terminal" evidence="1">
    <location>
        <begin position="5"/>
        <end position="79"/>
    </location>
</feature>
<dbReference type="SMART" id="SM00481">
    <property type="entry name" value="POLIIIAc"/>
    <property type="match status" value="1"/>
</dbReference>
<protein>
    <submittedName>
        <fullName evidence="2">Phosphatase</fullName>
    </submittedName>
</protein>
<dbReference type="GO" id="GO:0005829">
    <property type="term" value="C:cytosol"/>
    <property type="evidence" value="ECO:0007669"/>
    <property type="project" value="TreeGrafter"/>
</dbReference>